<gene>
    <name evidence="1" type="ORF">SAMEA2259716_00900</name>
</gene>
<evidence type="ECO:0000313" key="1">
    <source>
        <dbReference type="EMBL" id="SKL52495.1"/>
    </source>
</evidence>
<name>A0A1U0V453_9MYCO</name>
<dbReference type="Proteomes" id="UP000190074">
    <property type="component" value="Unassembled WGS sequence"/>
</dbReference>
<dbReference type="EMBL" id="FVGW01000001">
    <property type="protein sequence ID" value="SKL52495.1"/>
    <property type="molecule type" value="Genomic_DNA"/>
</dbReference>
<protein>
    <submittedName>
        <fullName evidence="1">Uncharacterized protein</fullName>
    </submittedName>
</protein>
<sequence length="151" mass="17315">MANPNDIDNYSFRIHFYSRRETSYFDIYMNDGAIGLINGNYYLDAAPHDPNVGECLLQYVPKLNTTIWDFDDGSLPANTEGYLWYQVNETYVITGDYQPFGGLMIEGQLGCAYLKSVIAPYRDHQWTTESPRNVALGYTPRISGWTTWETP</sequence>
<dbReference type="RefSeq" id="WP_005061750.1">
    <property type="nucleotide sequence ID" value="NZ_FVAE01000003.1"/>
</dbReference>
<dbReference type="AlphaFoldDB" id="A0A1U0V453"/>
<evidence type="ECO:0000313" key="2">
    <source>
        <dbReference type="Proteomes" id="UP000190074"/>
    </source>
</evidence>
<accession>A0A1U0V453</accession>
<organism evidence="1 2">
    <name type="scientific">Mycobacteroides abscessus subsp. massiliense</name>
    <dbReference type="NCBI Taxonomy" id="1962118"/>
    <lineage>
        <taxon>Bacteria</taxon>
        <taxon>Bacillati</taxon>
        <taxon>Actinomycetota</taxon>
        <taxon>Actinomycetes</taxon>
        <taxon>Mycobacteriales</taxon>
        <taxon>Mycobacteriaceae</taxon>
        <taxon>Mycobacteroides</taxon>
        <taxon>Mycobacteroides abscessus</taxon>
    </lineage>
</organism>
<proteinExistence type="predicted"/>
<reference evidence="1 2" key="1">
    <citation type="submission" date="2016-11" db="EMBL/GenBank/DDBJ databases">
        <authorList>
            <consortium name="Pathogen Informatics"/>
        </authorList>
    </citation>
    <scope>NUCLEOTIDE SEQUENCE [LARGE SCALE GENOMIC DNA]</scope>
    <source>
        <strain evidence="1 2">911</strain>
    </source>
</reference>